<dbReference type="NCBIfam" id="NF006870">
    <property type="entry name" value="PRK09364.1"/>
    <property type="match status" value="1"/>
</dbReference>
<dbReference type="EMBL" id="RBNI01005382">
    <property type="protein sequence ID" value="RUP46761.1"/>
    <property type="molecule type" value="Genomic_DNA"/>
</dbReference>
<dbReference type="InterPro" id="IPR023045">
    <property type="entry name" value="MoaC"/>
</dbReference>
<name>A0A433D812_9FUNG</name>
<dbReference type="NCBIfam" id="TIGR00581">
    <property type="entry name" value="moaC"/>
    <property type="match status" value="1"/>
</dbReference>
<dbReference type="GO" id="GO:0061799">
    <property type="term" value="F:cyclic pyranopterin monophosphate synthase activity"/>
    <property type="evidence" value="ECO:0007669"/>
    <property type="project" value="UniProtKB-EC"/>
</dbReference>
<accession>A0A433D812</accession>
<sequence length="274" mass="29119">MNKSGNGHHMVSATIQEGWSIMPMTEMGIFIQTRYVDSLLGTSDTTPRKTSRRPIPVHLLHTPAAIITSLRLYSTKPPAPAVDMTPSLTHTDPKTGHATMVNVTPKPATHRTALAAGRIVLPPSTFRLLSRGAVNKKGDVLTVAQVAGIQAAKRTGELIPLCHPVPLTHVGVRLWLDEGSGSEGKEGQECCVRCEASVECVARTGVEMEALTAVSVALLTVFDMCKAVGKGMQIEGIRVLEKTGGKSGVWKWDGADEANEVVGGKIGMEGEGKP</sequence>
<comment type="caution">
    <text evidence="7">The sequence shown here is derived from an EMBL/GenBank/DDBJ whole genome shotgun (WGS) entry which is preliminary data.</text>
</comment>
<dbReference type="InterPro" id="IPR002820">
    <property type="entry name" value="Mopterin_CF_biosynth-C_dom"/>
</dbReference>
<dbReference type="InterPro" id="IPR036522">
    <property type="entry name" value="MoaC_sf"/>
</dbReference>
<proteinExistence type="inferred from homology"/>
<keyword evidence="4" id="KW-0501">Molybdenum cofactor biosynthesis</keyword>
<organism evidence="7 8">
    <name type="scientific">Jimgerdemannia flammicorona</name>
    <dbReference type="NCBI Taxonomy" id="994334"/>
    <lineage>
        <taxon>Eukaryota</taxon>
        <taxon>Fungi</taxon>
        <taxon>Fungi incertae sedis</taxon>
        <taxon>Mucoromycota</taxon>
        <taxon>Mucoromycotina</taxon>
        <taxon>Endogonomycetes</taxon>
        <taxon>Endogonales</taxon>
        <taxon>Endogonaceae</taxon>
        <taxon>Jimgerdemannia</taxon>
    </lineage>
</organism>
<dbReference type="HAMAP" id="MF_01224_B">
    <property type="entry name" value="MoaC_B"/>
    <property type="match status" value="1"/>
</dbReference>
<evidence type="ECO:0000256" key="1">
    <source>
        <dbReference type="ARBA" id="ARBA00001637"/>
    </source>
</evidence>
<dbReference type="InterPro" id="IPR050105">
    <property type="entry name" value="MoCo_biosynth_MoaA/MoaC"/>
</dbReference>
<comment type="catalytic activity">
    <reaction evidence="1">
        <text>(8S)-3',8-cyclo-7,8-dihydroguanosine 5'-triphosphate = cyclic pyranopterin phosphate + diphosphate</text>
        <dbReference type="Rhea" id="RHEA:49580"/>
        <dbReference type="ChEBI" id="CHEBI:33019"/>
        <dbReference type="ChEBI" id="CHEBI:59648"/>
        <dbReference type="ChEBI" id="CHEBI:131766"/>
        <dbReference type="EC" id="4.6.1.17"/>
    </reaction>
</comment>
<dbReference type="Gene3D" id="3.30.70.640">
    <property type="entry name" value="Molybdopterin cofactor biosynthesis C (MoaC) domain"/>
    <property type="match status" value="1"/>
</dbReference>
<evidence type="ECO:0000313" key="8">
    <source>
        <dbReference type="Proteomes" id="UP000268093"/>
    </source>
</evidence>
<dbReference type="SUPFAM" id="SSF55040">
    <property type="entry name" value="Molybdenum cofactor biosynthesis protein C, MoaC"/>
    <property type="match status" value="1"/>
</dbReference>
<dbReference type="Proteomes" id="UP000268093">
    <property type="component" value="Unassembled WGS sequence"/>
</dbReference>
<dbReference type="CDD" id="cd01420">
    <property type="entry name" value="MoaC_PE"/>
    <property type="match status" value="1"/>
</dbReference>
<evidence type="ECO:0000256" key="5">
    <source>
        <dbReference type="ARBA" id="ARBA00023239"/>
    </source>
</evidence>
<evidence type="ECO:0000256" key="2">
    <source>
        <dbReference type="ARBA" id="ARBA00005046"/>
    </source>
</evidence>
<evidence type="ECO:0000259" key="6">
    <source>
        <dbReference type="Pfam" id="PF01967"/>
    </source>
</evidence>
<dbReference type="InterPro" id="IPR047594">
    <property type="entry name" value="MoaC_bact/euk"/>
</dbReference>
<dbReference type="PANTHER" id="PTHR22960">
    <property type="entry name" value="MOLYBDOPTERIN COFACTOR SYNTHESIS PROTEIN A"/>
    <property type="match status" value="1"/>
</dbReference>
<dbReference type="GO" id="GO:0006777">
    <property type="term" value="P:Mo-molybdopterin cofactor biosynthetic process"/>
    <property type="evidence" value="ECO:0007669"/>
    <property type="project" value="UniProtKB-KW"/>
</dbReference>
<dbReference type="UniPathway" id="UPA00344"/>
<reference evidence="7 8" key="1">
    <citation type="journal article" date="2018" name="New Phytol.">
        <title>Phylogenomics of Endogonaceae and evolution of mycorrhizas within Mucoromycota.</title>
        <authorList>
            <person name="Chang Y."/>
            <person name="Desiro A."/>
            <person name="Na H."/>
            <person name="Sandor L."/>
            <person name="Lipzen A."/>
            <person name="Clum A."/>
            <person name="Barry K."/>
            <person name="Grigoriev I.V."/>
            <person name="Martin F.M."/>
            <person name="Stajich J.E."/>
            <person name="Smith M.E."/>
            <person name="Bonito G."/>
            <person name="Spatafora J.W."/>
        </authorList>
    </citation>
    <scope>NUCLEOTIDE SEQUENCE [LARGE SCALE GENOMIC DNA]</scope>
    <source>
        <strain evidence="7 8">GMNB39</strain>
    </source>
</reference>
<gene>
    <name evidence="7" type="ORF">BC936DRAFT_146555</name>
</gene>
<evidence type="ECO:0000256" key="4">
    <source>
        <dbReference type="ARBA" id="ARBA00023150"/>
    </source>
</evidence>
<evidence type="ECO:0000256" key="3">
    <source>
        <dbReference type="ARBA" id="ARBA00012575"/>
    </source>
</evidence>
<protein>
    <recommendedName>
        <fullName evidence="3">cyclic pyranopterin monophosphate synthase</fullName>
        <ecNumber evidence="3">4.6.1.17</ecNumber>
    </recommendedName>
</protein>
<keyword evidence="5" id="KW-0456">Lyase</keyword>
<comment type="pathway">
    <text evidence="2">Cofactor biosynthesis; molybdopterin biosynthesis.</text>
</comment>
<dbReference type="EC" id="4.6.1.17" evidence="3"/>
<dbReference type="Pfam" id="PF01967">
    <property type="entry name" value="MoaC"/>
    <property type="match status" value="1"/>
</dbReference>
<dbReference type="AlphaFoldDB" id="A0A433D812"/>
<feature type="domain" description="Molybdopterin cofactor biosynthesis C (MoaC)" evidence="6">
    <location>
        <begin position="100"/>
        <end position="245"/>
    </location>
</feature>
<evidence type="ECO:0000313" key="7">
    <source>
        <dbReference type="EMBL" id="RUP46761.1"/>
    </source>
</evidence>
<keyword evidence="8" id="KW-1185">Reference proteome</keyword>
<dbReference type="OrthoDB" id="429626at2759"/>